<comment type="cofactor">
    <cofactor evidence="5">
        <name>FMN</name>
        <dbReference type="ChEBI" id="CHEBI:58210"/>
    </cofactor>
</comment>
<dbReference type="InterPro" id="IPR000415">
    <property type="entry name" value="Nitroreductase-like"/>
</dbReference>
<dbReference type="AlphaFoldDB" id="A0A3N7HNU8"/>
<keyword evidence="8" id="KW-1185">Reference proteome</keyword>
<dbReference type="InterPro" id="IPR023936">
    <property type="entry name" value="RutE-like"/>
</dbReference>
<dbReference type="GO" id="GO:0016491">
    <property type="term" value="F:oxidoreductase activity"/>
    <property type="evidence" value="ECO:0007669"/>
    <property type="project" value="UniProtKB-UniRule"/>
</dbReference>
<name>A0A3N7HNU8_9BURK</name>
<dbReference type="Proteomes" id="UP000267464">
    <property type="component" value="Unassembled WGS sequence"/>
</dbReference>
<comment type="caution">
    <text evidence="7">The sequence shown here is derived from an EMBL/GenBank/DDBJ whole genome shotgun (WGS) entry which is preliminary data.</text>
</comment>
<evidence type="ECO:0000256" key="5">
    <source>
        <dbReference type="HAMAP-Rule" id="MF_01204"/>
    </source>
</evidence>
<dbReference type="InterPro" id="IPR029479">
    <property type="entry name" value="Nitroreductase"/>
</dbReference>
<evidence type="ECO:0000259" key="6">
    <source>
        <dbReference type="Pfam" id="PF00881"/>
    </source>
</evidence>
<dbReference type="SUPFAM" id="SSF55469">
    <property type="entry name" value="FMN-dependent nitroreductase-like"/>
    <property type="match status" value="1"/>
</dbReference>
<dbReference type="HAMAP" id="MF_01204">
    <property type="entry name" value="Oxidoreductase_RutE_HadB"/>
    <property type="match status" value="1"/>
</dbReference>
<keyword evidence="1 5" id="KW-0285">Flavoprotein</keyword>
<dbReference type="CDD" id="cd02148">
    <property type="entry name" value="RutE-like"/>
    <property type="match status" value="1"/>
</dbReference>
<evidence type="ECO:0000256" key="1">
    <source>
        <dbReference type="ARBA" id="ARBA00022630"/>
    </source>
</evidence>
<organism evidence="7 8">
    <name type="scientific">Piscinibacter terrae</name>
    <dbReference type="NCBI Taxonomy" id="2496871"/>
    <lineage>
        <taxon>Bacteria</taxon>
        <taxon>Pseudomonadati</taxon>
        <taxon>Pseudomonadota</taxon>
        <taxon>Betaproteobacteria</taxon>
        <taxon>Burkholderiales</taxon>
        <taxon>Sphaerotilaceae</taxon>
        <taxon>Piscinibacter</taxon>
    </lineage>
</organism>
<keyword evidence="2 5" id="KW-0288">FMN</keyword>
<keyword evidence="5" id="KW-0520">NAD</keyword>
<reference evidence="7 8" key="1">
    <citation type="submission" date="2018-08" db="EMBL/GenBank/DDBJ databases">
        <authorList>
            <person name="Khan S.A."/>
            <person name="Jeon C.O."/>
            <person name="Chun B.H."/>
            <person name="Jeong S.E."/>
        </authorList>
    </citation>
    <scope>NUCLEOTIDE SEQUENCE [LARGE SCALE GENOMIC DNA]</scope>
    <source>
        <strain evidence="7 8">S-16</strain>
    </source>
</reference>
<protein>
    <recommendedName>
        <fullName evidence="5">Putative NADH dehydrogenase/NAD(P)H nitroreductase DZC73_17235</fullName>
        <ecNumber evidence="5">1.-.-.-</ecNumber>
    </recommendedName>
</protein>
<dbReference type="NCBIfam" id="NF003768">
    <property type="entry name" value="PRK05365.1"/>
    <property type="match status" value="1"/>
</dbReference>
<dbReference type="Gene3D" id="3.40.109.10">
    <property type="entry name" value="NADH Oxidase"/>
    <property type="match status" value="1"/>
</dbReference>
<gene>
    <name evidence="7" type="ORF">DZC73_17235</name>
</gene>
<evidence type="ECO:0000313" key="8">
    <source>
        <dbReference type="Proteomes" id="UP000267464"/>
    </source>
</evidence>
<dbReference type="OrthoDB" id="9784375at2"/>
<accession>A0A3N7HNU8</accession>
<dbReference type="EC" id="1.-.-.-" evidence="5"/>
<comment type="similarity">
    <text evidence="5">Belongs to the nitroreductase family. HadB/RutE subfamily.</text>
</comment>
<evidence type="ECO:0000256" key="2">
    <source>
        <dbReference type="ARBA" id="ARBA00022643"/>
    </source>
</evidence>
<keyword evidence="4 5" id="KW-0560">Oxidoreductase</keyword>
<reference evidence="7 8" key="2">
    <citation type="submission" date="2018-12" db="EMBL/GenBank/DDBJ databases">
        <title>Rhizobacter gummiphilus sp. nov., a rubber-degrading bacterium isolated from the soil of a botanical garden in Japan.</title>
        <authorList>
            <person name="Shunsuke S.S."/>
        </authorList>
    </citation>
    <scope>NUCLEOTIDE SEQUENCE [LARGE SCALE GENOMIC DNA]</scope>
    <source>
        <strain evidence="7 8">S-16</strain>
    </source>
</reference>
<dbReference type="PANTHER" id="PTHR43543">
    <property type="entry name" value="MALONIC SEMIALDEHYDE REDUCTASE RUTE-RELATED"/>
    <property type="match status" value="1"/>
</dbReference>
<evidence type="ECO:0000313" key="7">
    <source>
        <dbReference type="EMBL" id="RQP23857.1"/>
    </source>
</evidence>
<dbReference type="Pfam" id="PF00881">
    <property type="entry name" value="Nitroreductase"/>
    <property type="match status" value="1"/>
</dbReference>
<dbReference type="InterPro" id="IPR050461">
    <property type="entry name" value="Nitroreductase_HadB/RutE"/>
</dbReference>
<dbReference type="PANTHER" id="PTHR43543:SF1">
    <property type="entry name" value="MALONIC SEMIALDEHYDE REDUCTASE RUTE-RELATED"/>
    <property type="match status" value="1"/>
</dbReference>
<dbReference type="EMBL" id="QUSW01000004">
    <property type="protein sequence ID" value="RQP23857.1"/>
    <property type="molecule type" value="Genomic_DNA"/>
</dbReference>
<sequence length="200" mass="21700">MPATDDTSLHEAAIRRLFTQARSFNTWQARPVAAELLEQLFELTSLGPTSANCSPARIVFVASADEKERLLPALHEGNRAKTRHAPVTAVVGYDLDFARQLPVLFPHAPDAPTWFANPAVAASTAFRNGSLQGGYFILAARLLGLDCGPMSGFDEDAVNALYFEGTSIRVNFLCNLGHGDPAGLFPRSPRLRFSDACRVV</sequence>
<dbReference type="RefSeq" id="WP_124541587.1">
    <property type="nucleotide sequence ID" value="NZ_QUSW01000004.1"/>
</dbReference>
<keyword evidence="3 5" id="KW-0521">NADP</keyword>
<evidence type="ECO:0000256" key="4">
    <source>
        <dbReference type="ARBA" id="ARBA00023002"/>
    </source>
</evidence>
<proteinExistence type="inferred from homology"/>
<feature type="domain" description="Nitroreductase" evidence="6">
    <location>
        <begin position="22"/>
        <end position="161"/>
    </location>
</feature>
<evidence type="ECO:0000256" key="3">
    <source>
        <dbReference type="ARBA" id="ARBA00022857"/>
    </source>
</evidence>